<dbReference type="CDD" id="cd06911">
    <property type="entry name" value="VirB9_CagX_TrbG"/>
    <property type="match status" value="1"/>
</dbReference>
<keyword evidence="14 18" id="KW-0472">Membrane</keyword>
<evidence type="ECO:0000256" key="6">
    <source>
        <dbReference type="ARBA" id="ARBA00022619"/>
    </source>
</evidence>
<dbReference type="SUPFAM" id="SSF142695">
    <property type="entry name" value="RibA-like"/>
    <property type="match status" value="1"/>
</dbReference>
<accession>A0A6A6K116</accession>
<dbReference type="EC" id="3.5.4.25" evidence="5"/>
<evidence type="ECO:0000256" key="8">
    <source>
        <dbReference type="ARBA" id="ARBA00022729"/>
    </source>
</evidence>
<feature type="signal peptide" evidence="19">
    <location>
        <begin position="1"/>
        <end position="15"/>
    </location>
</feature>
<dbReference type="EMBL" id="JAAGAX010000511">
    <property type="protein sequence ID" value="KAF2282145.1"/>
    <property type="molecule type" value="Genomic_DNA"/>
</dbReference>
<dbReference type="InterPro" id="IPR014148">
    <property type="entry name" value="VirB9"/>
</dbReference>
<reference evidence="22 23" key="1">
    <citation type="journal article" date="2020" name="Mol. Plant">
        <title>The Chromosome-Based Rubber Tree Genome Provides New Insights into Spurge Genome Evolution and Rubber Biosynthesis.</title>
        <authorList>
            <person name="Liu J."/>
            <person name="Shi C."/>
            <person name="Shi C.C."/>
            <person name="Li W."/>
            <person name="Zhang Q.J."/>
            <person name="Zhang Y."/>
            <person name="Li K."/>
            <person name="Lu H.F."/>
            <person name="Shi C."/>
            <person name="Zhu S.T."/>
            <person name="Xiao Z.Y."/>
            <person name="Nan H."/>
            <person name="Yue Y."/>
            <person name="Zhu X.G."/>
            <person name="Wu Y."/>
            <person name="Hong X.N."/>
            <person name="Fan G.Y."/>
            <person name="Tong Y."/>
            <person name="Zhang D."/>
            <person name="Mao C.L."/>
            <person name="Liu Y.L."/>
            <person name="Hao S.J."/>
            <person name="Liu W.Q."/>
            <person name="Lv M.Q."/>
            <person name="Zhang H.B."/>
            <person name="Liu Y."/>
            <person name="Hu-Tang G.R."/>
            <person name="Wang J.P."/>
            <person name="Wang J.H."/>
            <person name="Sun Y.H."/>
            <person name="Ni S.B."/>
            <person name="Chen W.B."/>
            <person name="Zhang X.C."/>
            <person name="Jiao Y.N."/>
            <person name="Eichler E.E."/>
            <person name="Li G.H."/>
            <person name="Liu X."/>
            <person name="Gao L.Z."/>
        </authorList>
    </citation>
    <scope>NUCLEOTIDE SEQUENCE [LARGE SCALE GENOMIC DNA]</scope>
    <source>
        <strain evidence="23">cv. GT1</strain>
        <tissue evidence="22">Leaf</tissue>
    </source>
</reference>
<keyword evidence="10" id="KW-0378">Hydrolase</keyword>
<keyword evidence="16" id="KW-0456">Lyase</keyword>
<evidence type="ECO:0000256" key="15">
    <source>
        <dbReference type="ARBA" id="ARBA00023211"/>
    </source>
</evidence>
<comment type="caution">
    <text evidence="22">The sequence shown here is derived from an EMBL/GenBank/DDBJ whole genome shotgun (WGS) entry which is preliminary data.</text>
</comment>
<dbReference type="GO" id="GO:0005829">
    <property type="term" value="C:cytosol"/>
    <property type="evidence" value="ECO:0007669"/>
    <property type="project" value="TreeGrafter"/>
</dbReference>
<dbReference type="CDD" id="cd00641">
    <property type="entry name" value="GTP_cyclohydro2"/>
    <property type="match status" value="1"/>
</dbReference>
<gene>
    <name evidence="22" type="ORF">GH714_042969</name>
</gene>
<dbReference type="InterPro" id="IPR010258">
    <property type="entry name" value="Conjugal_tfr_TrbG/VirB9/CagX"/>
</dbReference>
<evidence type="ECO:0000256" key="2">
    <source>
        <dbReference type="ARBA" id="ARBA00005104"/>
    </source>
</evidence>
<keyword evidence="13" id="KW-0342">GTP-binding</keyword>
<keyword evidence="7 18" id="KW-0812">Transmembrane</keyword>
<keyword evidence="9" id="KW-0547">Nucleotide-binding</keyword>
<evidence type="ECO:0000256" key="11">
    <source>
        <dbReference type="ARBA" id="ARBA00022842"/>
    </source>
</evidence>
<evidence type="ECO:0000256" key="16">
    <source>
        <dbReference type="ARBA" id="ARBA00023239"/>
    </source>
</evidence>
<dbReference type="NCBIfam" id="TIGR02781">
    <property type="entry name" value="VirB9"/>
    <property type="match status" value="1"/>
</dbReference>
<dbReference type="Gene3D" id="3.40.50.10990">
    <property type="entry name" value="GTP cyclohydrolase II"/>
    <property type="match status" value="1"/>
</dbReference>
<dbReference type="InterPro" id="IPR033645">
    <property type="entry name" value="VirB9/CagX/TrbG_C"/>
</dbReference>
<evidence type="ECO:0000256" key="5">
    <source>
        <dbReference type="ARBA" id="ARBA00012762"/>
    </source>
</evidence>
<dbReference type="PANTHER" id="PTHR21327:SF46">
    <property type="entry name" value="3,4-DIHYDROXY-2-BUTANONE 4-PHOSPHATE SYNTHASE"/>
    <property type="match status" value="1"/>
</dbReference>
<evidence type="ECO:0000256" key="7">
    <source>
        <dbReference type="ARBA" id="ARBA00022692"/>
    </source>
</evidence>
<dbReference type="GO" id="GO:0003935">
    <property type="term" value="F:GTP cyclohydrolase II activity"/>
    <property type="evidence" value="ECO:0007669"/>
    <property type="project" value="UniProtKB-EC"/>
</dbReference>
<dbReference type="PANTHER" id="PTHR21327">
    <property type="entry name" value="GTP CYCLOHYDROLASE II-RELATED"/>
    <property type="match status" value="1"/>
</dbReference>
<dbReference type="Pfam" id="PF03524">
    <property type="entry name" value="CagX"/>
    <property type="match status" value="1"/>
</dbReference>
<evidence type="ECO:0000256" key="9">
    <source>
        <dbReference type="ARBA" id="ARBA00022741"/>
    </source>
</evidence>
<comment type="catalytic activity">
    <reaction evidence="17">
        <text>GTP + 4 H2O = 2,5-diamino-6-hydroxy-4-(5-phosphoribosylamino)-pyrimidine + formate + 2 phosphate + 3 H(+)</text>
        <dbReference type="Rhea" id="RHEA:23704"/>
        <dbReference type="ChEBI" id="CHEBI:15377"/>
        <dbReference type="ChEBI" id="CHEBI:15378"/>
        <dbReference type="ChEBI" id="CHEBI:15740"/>
        <dbReference type="ChEBI" id="CHEBI:37565"/>
        <dbReference type="ChEBI" id="CHEBI:43474"/>
        <dbReference type="ChEBI" id="CHEBI:58614"/>
        <dbReference type="EC" id="3.5.4.25"/>
    </reaction>
</comment>
<evidence type="ECO:0000259" key="21">
    <source>
        <dbReference type="Pfam" id="PF04335"/>
    </source>
</evidence>
<dbReference type="NCBIfam" id="NF001591">
    <property type="entry name" value="PRK00393.1"/>
    <property type="match status" value="1"/>
</dbReference>
<dbReference type="GO" id="GO:0009231">
    <property type="term" value="P:riboflavin biosynthetic process"/>
    <property type="evidence" value="ECO:0007669"/>
    <property type="project" value="UniProtKB-KW"/>
</dbReference>
<dbReference type="Gene3D" id="3.10.450.230">
    <property type="entry name" value="VirB8 protein"/>
    <property type="match status" value="1"/>
</dbReference>
<dbReference type="InterPro" id="IPR007430">
    <property type="entry name" value="VirB8"/>
</dbReference>
<keyword evidence="11" id="KW-0460">Magnesium</keyword>
<evidence type="ECO:0000256" key="17">
    <source>
        <dbReference type="ARBA" id="ARBA00049295"/>
    </source>
</evidence>
<evidence type="ECO:0000256" key="12">
    <source>
        <dbReference type="ARBA" id="ARBA00022989"/>
    </source>
</evidence>
<dbReference type="InterPro" id="IPR032677">
    <property type="entry name" value="GTP_cyclohydro_II"/>
</dbReference>
<evidence type="ECO:0000256" key="18">
    <source>
        <dbReference type="SAM" id="Phobius"/>
    </source>
</evidence>
<dbReference type="GO" id="GO:0016020">
    <property type="term" value="C:membrane"/>
    <property type="evidence" value="ECO:0007669"/>
    <property type="project" value="UniProtKB-SubCell"/>
</dbReference>
<evidence type="ECO:0000313" key="23">
    <source>
        <dbReference type="Proteomes" id="UP000467840"/>
    </source>
</evidence>
<feature type="domain" description="GTP cyclohydrolase II" evidence="20">
    <location>
        <begin position="118"/>
        <end position="270"/>
    </location>
</feature>
<dbReference type="Pfam" id="PF00925">
    <property type="entry name" value="GTP_cyclohydro2"/>
    <property type="match status" value="1"/>
</dbReference>
<evidence type="ECO:0000256" key="13">
    <source>
        <dbReference type="ARBA" id="ARBA00023134"/>
    </source>
</evidence>
<keyword evidence="8 19" id="KW-0732">Signal</keyword>
<dbReference type="AlphaFoldDB" id="A0A6A6K116"/>
<comment type="similarity">
    <text evidence="3">Belongs to the TrbG/VirB9 family.</text>
</comment>
<dbReference type="InterPro" id="IPR032710">
    <property type="entry name" value="NTF2-like_dom_sf"/>
</dbReference>
<comment type="pathway">
    <text evidence="2">Cofactor biosynthesis; riboflavin biosynthesis.</text>
</comment>
<evidence type="ECO:0000256" key="4">
    <source>
        <dbReference type="ARBA" id="ARBA00008976"/>
    </source>
</evidence>
<keyword evidence="23" id="KW-1185">Reference proteome</keyword>
<sequence>MAAVAGGCALSRVLANSLTLADIAAALSTSTSLPPDAQVTSSNSPLDCHAIDLVKLAKLLPSALVVDMEFANDGEMEQWCTQNGVLCLACDALSGYRKEYRLHEVCRSDLFLHNAPVAKILVYRSNLGEPEHYAIIIGNPSFENPVVRLHSSCYTGDLLGSVSCDCRDQLLHTIQFLGGSSGGIVLYISQEGRGIGLANKIRAYNLQTQNSLDTVDANRFLGFDDDERVFLPAARILDELGVSKFQMLTSNPSKVSGMRDHGFTVTKMIPLSVGTHERCVRVLCGLIGGKGLPLPSLVSASLYGYVRFRQEKWGAAVSAGTDDWYHDRYSSVVVQRNVLLLLVVLSVFCIAVSTFVIFRIGKTRTIEPFVVEIEKKSGITTLVNPITVKQYSADEVLGNYFIIEYVRARELYDPNNFQYNYYTKVRLLSSQETYSEFRNWIRPSNPSSPMTLYSDAVSGNLKVRSLQHLSTGNVQIRFSLEFNNHNGSITKRDRIATLSFRYSSLEMNDQDRQSAVSGGAPVSVDSRIKTFVYSPNEIFTVVFNHGYHSFIEFSKGETIKVMAMGDSVHWKVKPVDNKLFIMPLEKEGKTNMLVETNKGRSYAFDLVSKPAGPIARDNNREFDLKGAGLADLSAPSLAKNPNSGEVTIRPNATSKNYVYSASSADETIVPVKTFDDGSLTYFQFYDNNRVIPKVFSVGRHGKRVPCRMLLLKGYVIIKGVHKRLYLDYGKSGVEVVNTVL</sequence>
<evidence type="ECO:0000256" key="10">
    <source>
        <dbReference type="ARBA" id="ARBA00022801"/>
    </source>
</evidence>
<feature type="domain" description="Bacterial virulence protein VirB8" evidence="21">
    <location>
        <begin position="323"/>
        <end position="513"/>
    </location>
</feature>
<comment type="subcellular location">
    <subcellularLocation>
        <location evidence="1">Membrane</location>
        <topology evidence="1">Single-pass membrane protein</topology>
    </subcellularLocation>
</comment>
<keyword evidence="6" id="KW-0686">Riboflavin biosynthesis</keyword>
<keyword evidence="12 18" id="KW-1133">Transmembrane helix</keyword>
<feature type="chain" id="PRO_5025385748" description="GTP cyclohydrolase II" evidence="19">
    <location>
        <begin position="16"/>
        <end position="740"/>
    </location>
</feature>
<dbReference type="GO" id="GO:0005525">
    <property type="term" value="F:GTP binding"/>
    <property type="evidence" value="ECO:0007669"/>
    <property type="project" value="UniProtKB-KW"/>
</dbReference>
<dbReference type="GO" id="GO:0008686">
    <property type="term" value="F:3,4-dihydroxy-2-butanone-4-phosphate synthase activity"/>
    <property type="evidence" value="ECO:0007669"/>
    <property type="project" value="TreeGrafter"/>
</dbReference>
<dbReference type="Proteomes" id="UP000467840">
    <property type="component" value="Unassembled WGS sequence"/>
</dbReference>
<organism evidence="22 23">
    <name type="scientific">Hevea brasiliensis</name>
    <name type="common">Para rubber tree</name>
    <name type="synonym">Siphonia brasiliensis</name>
    <dbReference type="NCBI Taxonomy" id="3981"/>
    <lineage>
        <taxon>Eukaryota</taxon>
        <taxon>Viridiplantae</taxon>
        <taxon>Streptophyta</taxon>
        <taxon>Embryophyta</taxon>
        <taxon>Tracheophyta</taxon>
        <taxon>Spermatophyta</taxon>
        <taxon>Magnoliopsida</taxon>
        <taxon>eudicotyledons</taxon>
        <taxon>Gunneridae</taxon>
        <taxon>Pentapetalae</taxon>
        <taxon>rosids</taxon>
        <taxon>fabids</taxon>
        <taxon>Malpighiales</taxon>
        <taxon>Euphorbiaceae</taxon>
        <taxon>Crotonoideae</taxon>
        <taxon>Micrandreae</taxon>
        <taxon>Hevea</taxon>
    </lineage>
</organism>
<protein>
    <recommendedName>
        <fullName evidence="5">GTP cyclohydrolase II</fullName>
        <ecNumber evidence="5">3.5.4.25</ecNumber>
    </recommendedName>
</protein>
<dbReference type="InterPro" id="IPR038161">
    <property type="entry name" value="VirB9/CagX/TrbG_C_sf"/>
</dbReference>
<evidence type="ECO:0000256" key="19">
    <source>
        <dbReference type="SAM" id="SignalP"/>
    </source>
</evidence>
<dbReference type="SUPFAM" id="SSF54427">
    <property type="entry name" value="NTF2-like"/>
    <property type="match status" value="1"/>
</dbReference>
<feature type="transmembrane region" description="Helical" evidence="18">
    <location>
        <begin position="338"/>
        <end position="358"/>
    </location>
</feature>
<dbReference type="Pfam" id="PF04335">
    <property type="entry name" value="VirB8"/>
    <property type="match status" value="1"/>
</dbReference>
<evidence type="ECO:0000313" key="22">
    <source>
        <dbReference type="EMBL" id="KAF2282145.1"/>
    </source>
</evidence>
<evidence type="ECO:0000256" key="1">
    <source>
        <dbReference type="ARBA" id="ARBA00004167"/>
    </source>
</evidence>
<evidence type="ECO:0000256" key="3">
    <source>
        <dbReference type="ARBA" id="ARBA00006135"/>
    </source>
</evidence>
<name>A0A6A6K116_HEVBR</name>
<dbReference type="CDD" id="cd16424">
    <property type="entry name" value="VirB8"/>
    <property type="match status" value="1"/>
</dbReference>
<dbReference type="Gene3D" id="2.60.40.2500">
    <property type="match status" value="1"/>
</dbReference>
<dbReference type="InterPro" id="IPR036144">
    <property type="entry name" value="RibA-like_sf"/>
</dbReference>
<evidence type="ECO:0000256" key="14">
    <source>
        <dbReference type="ARBA" id="ARBA00023136"/>
    </source>
</evidence>
<evidence type="ECO:0000259" key="20">
    <source>
        <dbReference type="Pfam" id="PF00925"/>
    </source>
</evidence>
<comment type="similarity">
    <text evidence="4">In the C-terminal section; belongs to the GTP cyclohydrolase II family.</text>
</comment>
<proteinExistence type="inferred from homology"/>
<keyword evidence="15" id="KW-0464">Manganese</keyword>
<dbReference type="InterPro" id="IPR000926">
    <property type="entry name" value="RibA"/>
</dbReference>